<comment type="subcellular location">
    <subcellularLocation>
        <location evidence="1">Cell membrane</location>
        <topology evidence="1">Multi-pass membrane protein</topology>
    </subcellularLocation>
</comment>
<dbReference type="GO" id="GO:0015171">
    <property type="term" value="F:amino acid transmembrane transporter activity"/>
    <property type="evidence" value="ECO:0007669"/>
    <property type="project" value="TreeGrafter"/>
</dbReference>
<evidence type="ECO:0000256" key="6">
    <source>
        <dbReference type="SAM" id="Phobius"/>
    </source>
</evidence>
<keyword evidence="4 6" id="KW-1133">Transmembrane helix</keyword>
<reference evidence="7" key="1">
    <citation type="submission" date="2020-12" db="EMBL/GenBank/DDBJ databases">
        <title>Bacterial taxonomy.</title>
        <authorList>
            <person name="Pan X."/>
        </authorList>
    </citation>
    <scope>NUCLEOTIDE SEQUENCE</scope>
    <source>
        <strain evidence="7">M0105</strain>
    </source>
</reference>
<gene>
    <name evidence="7" type="ORF">H0I76_14335</name>
</gene>
<evidence type="ECO:0000256" key="3">
    <source>
        <dbReference type="ARBA" id="ARBA00022692"/>
    </source>
</evidence>
<name>A0A8J7M8W6_9RHOB</name>
<evidence type="ECO:0000256" key="1">
    <source>
        <dbReference type="ARBA" id="ARBA00004651"/>
    </source>
</evidence>
<evidence type="ECO:0000256" key="2">
    <source>
        <dbReference type="ARBA" id="ARBA00022475"/>
    </source>
</evidence>
<feature type="transmembrane region" description="Helical" evidence="6">
    <location>
        <begin position="43"/>
        <end position="61"/>
    </location>
</feature>
<protein>
    <submittedName>
        <fullName evidence="7">LysE family translocator</fullName>
    </submittedName>
</protein>
<keyword evidence="2" id="KW-1003">Cell membrane</keyword>
<evidence type="ECO:0000313" key="7">
    <source>
        <dbReference type="EMBL" id="MBK0400375.1"/>
    </source>
</evidence>
<dbReference type="RefSeq" id="WP_200611086.1">
    <property type="nucleotide sequence ID" value="NZ_JAEHHL010000008.1"/>
</dbReference>
<keyword evidence="5 6" id="KW-0472">Membrane</keyword>
<evidence type="ECO:0000256" key="5">
    <source>
        <dbReference type="ARBA" id="ARBA00023136"/>
    </source>
</evidence>
<dbReference type="GO" id="GO:0005886">
    <property type="term" value="C:plasma membrane"/>
    <property type="evidence" value="ECO:0007669"/>
    <property type="project" value="UniProtKB-SubCell"/>
</dbReference>
<feature type="transmembrane region" description="Helical" evidence="6">
    <location>
        <begin position="141"/>
        <end position="166"/>
    </location>
</feature>
<dbReference type="Pfam" id="PF01810">
    <property type="entry name" value="LysE"/>
    <property type="match status" value="1"/>
</dbReference>
<dbReference type="AlphaFoldDB" id="A0A8J7M8W6"/>
<dbReference type="EMBL" id="JAEHHL010000008">
    <property type="protein sequence ID" value="MBK0400375.1"/>
    <property type="molecule type" value="Genomic_DNA"/>
</dbReference>
<sequence>MGWETIIALAGFALASTWTPGPNNMMLASSGATFGFRRTLPHALGVALGFPVMLFLIALGLGEAFKRAPAFGAALGWVGCGVMLWLAWRIATARAAGSRRRPRPLSFAEASAFQWINPKAWVMSIGVSASFATGARPVLEAAVAAGIFVLSGLSSAPGWAAFGAGLGRLLGDGWRLRAFNIAMAALLAASALWLVLDA</sequence>
<feature type="transmembrane region" description="Helical" evidence="6">
    <location>
        <begin position="178"/>
        <end position="196"/>
    </location>
</feature>
<evidence type="ECO:0000313" key="8">
    <source>
        <dbReference type="Proteomes" id="UP000655420"/>
    </source>
</evidence>
<evidence type="ECO:0000256" key="4">
    <source>
        <dbReference type="ARBA" id="ARBA00022989"/>
    </source>
</evidence>
<dbReference type="PANTHER" id="PTHR30086:SF20">
    <property type="entry name" value="ARGININE EXPORTER PROTEIN ARGO-RELATED"/>
    <property type="match status" value="1"/>
</dbReference>
<accession>A0A8J7M8W6</accession>
<keyword evidence="8" id="KW-1185">Reference proteome</keyword>
<organism evidence="7 8">
    <name type="scientific">Thermohalobaculum xanthum</name>
    <dbReference type="NCBI Taxonomy" id="2753746"/>
    <lineage>
        <taxon>Bacteria</taxon>
        <taxon>Pseudomonadati</taxon>
        <taxon>Pseudomonadota</taxon>
        <taxon>Alphaproteobacteria</taxon>
        <taxon>Rhodobacterales</taxon>
        <taxon>Paracoccaceae</taxon>
        <taxon>Thermohalobaculum</taxon>
    </lineage>
</organism>
<dbReference type="InterPro" id="IPR001123">
    <property type="entry name" value="LeuE-type"/>
</dbReference>
<proteinExistence type="predicted"/>
<keyword evidence="3 6" id="KW-0812">Transmembrane</keyword>
<dbReference type="PANTHER" id="PTHR30086">
    <property type="entry name" value="ARGININE EXPORTER PROTEIN ARGO"/>
    <property type="match status" value="1"/>
</dbReference>
<feature type="transmembrane region" description="Helical" evidence="6">
    <location>
        <begin position="68"/>
        <end position="88"/>
    </location>
</feature>
<dbReference type="GO" id="GO:0033228">
    <property type="term" value="P:cysteine export across plasma membrane"/>
    <property type="evidence" value="ECO:0007669"/>
    <property type="project" value="TreeGrafter"/>
</dbReference>
<comment type="caution">
    <text evidence="7">The sequence shown here is derived from an EMBL/GenBank/DDBJ whole genome shotgun (WGS) entry which is preliminary data.</text>
</comment>
<dbReference type="Proteomes" id="UP000655420">
    <property type="component" value="Unassembled WGS sequence"/>
</dbReference>